<dbReference type="SUPFAM" id="SSF50475">
    <property type="entry name" value="FMN-binding split barrel"/>
    <property type="match status" value="1"/>
</dbReference>
<reference evidence="3 4" key="1">
    <citation type="submission" date="2023-11" db="EMBL/GenBank/DDBJ databases">
        <title>Actinomadura monticuli sp. nov., isolated from volcanic ash.</title>
        <authorList>
            <person name="Lee S.D."/>
            <person name="Yang H."/>
            <person name="Kim I.S."/>
        </authorList>
    </citation>
    <scope>NUCLEOTIDE SEQUENCE [LARGE SCALE GENOMIC DNA]</scope>
    <source>
        <strain evidence="3 4">DSM 45346</strain>
    </source>
</reference>
<comment type="caution">
    <text evidence="3">The sequence shown here is derived from an EMBL/GenBank/DDBJ whole genome shotgun (WGS) entry which is preliminary data.</text>
</comment>
<feature type="domain" description="Pyridoxamine 5'-phosphate oxidase N-terminal" evidence="2">
    <location>
        <begin position="17"/>
        <end position="112"/>
    </location>
</feature>
<feature type="region of interest" description="Disordered" evidence="1">
    <location>
        <begin position="122"/>
        <end position="143"/>
    </location>
</feature>
<sequence>MNVFSDVELAYLRDAPARLGRLATVGPDGTPHVVPVGWTLDPTATFIEIGGRHLVRSKKFRDAARTGRAALVIDDVLPPWRPRGIEIRGRAETVSDPGARIRLFPERITSWGLHEGATIEDTYRPRNVETSRPPSRRSGHKRA</sequence>
<dbReference type="InterPro" id="IPR012349">
    <property type="entry name" value="Split_barrel_FMN-bd"/>
</dbReference>
<evidence type="ECO:0000313" key="4">
    <source>
        <dbReference type="Proteomes" id="UP001569904"/>
    </source>
</evidence>
<organism evidence="3 4">
    <name type="scientific">Actinomadura chokoriensis</name>
    <dbReference type="NCBI Taxonomy" id="454156"/>
    <lineage>
        <taxon>Bacteria</taxon>
        <taxon>Bacillati</taxon>
        <taxon>Actinomycetota</taxon>
        <taxon>Actinomycetes</taxon>
        <taxon>Streptosporangiales</taxon>
        <taxon>Thermomonosporaceae</taxon>
        <taxon>Actinomadura</taxon>
    </lineage>
</organism>
<evidence type="ECO:0000259" key="2">
    <source>
        <dbReference type="Pfam" id="PF01243"/>
    </source>
</evidence>
<keyword evidence="4" id="KW-1185">Reference proteome</keyword>
<evidence type="ECO:0000313" key="3">
    <source>
        <dbReference type="EMBL" id="MFA1554351.1"/>
    </source>
</evidence>
<keyword evidence="3" id="KW-0560">Oxidoreductase</keyword>
<name>A0ABV4QUR0_9ACTN</name>
<dbReference type="EMBL" id="JAXCEH010000005">
    <property type="protein sequence ID" value="MFA1554351.1"/>
    <property type="molecule type" value="Genomic_DNA"/>
</dbReference>
<proteinExistence type="predicted"/>
<dbReference type="Gene3D" id="2.30.110.10">
    <property type="entry name" value="Electron Transport, Fmn-binding Protein, Chain A"/>
    <property type="match status" value="1"/>
</dbReference>
<dbReference type="GO" id="GO:0016491">
    <property type="term" value="F:oxidoreductase activity"/>
    <property type="evidence" value="ECO:0007669"/>
    <property type="project" value="UniProtKB-KW"/>
</dbReference>
<dbReference type="RefSeq" id="WP_371940741.1">
    <property type="nucleotide sequence ID" value="NZ_JAXCEH010000005.1"/>
</dbReference>
<dbReference type="Proteomes" id="UP001569904">
    <property type="component" value="Unassembled WGS sequence"/>
</dbReference>
<feature type="compositionally biased region" description="Basic residues" evidence="1">
    <location>
        <begin position="134"/>
        <end position="143"/>
    </location>
</feature>
<gene>
    <name evidence="3" type="ORF">SM436_11705</name>
</gene>
<dbReference type="EC" id="1.-.-.-" evidence="3"/>
<dbReference type="NCBIfam" id="TIGR04023">
    <property type="entry name" value="PPOX_MSMEG_5819"/>
    <property type="match status" value="1"/>
</dbReference>
<accession>A0ABV4QUR0</accession>
<dbReference type="Pfam" id="PF01243">
    <property type="entry name" value="PNPOx_N"/>
    <property type="match status" value="1"/>
</dbReference>
<dbReference type="InterPro" id="IPR011576">
    <property type="entry name" value="Pyridox_Oxase_N"/>
</dbReference>
<dbReference type="InterPro" id="IPR024031">
    <property type="entry name" value="MSMEG_5819/OxyR"/>
</dbReference>
<protein>
    <submittedName>
        <fullName evidence="3">PPOX class F420-dependent oxidoreductase</fullName>
        <ecNumber evidence="3">1.-.-.-</ecNumber>
    </submittedName>
</protein>
<evidence type="ECO:0000256" key="1">
    <source>
        <dbReference type="SAM" id="MobiDB-lite"/>
    </source>
</evidence>